<dbReference type="Pfam" id="PF04245">
    <property type="entry name" value="NA37"/>
    <property type="match status" value="1"/>
</dbReference>
<protein>
    <submittedName>
        <fullName evidence="1">Nucleoid-associated protein</fullName>
    </submittedName>
</protein>
<evidence type="ECO:0000313" key="1">
    <source>
        <dbReference type="EMBL" id="HIR01094.1"/>
    </source>
</evidence>
<gene>
    <name evidence="1" type="ORF">IAA69_02350</name>
</gene>
<dbReference type="Proteomes" id="UP000824261">
    <property type="component" value="Unassembled WGS sequence"/>
</dbReference>
<sequence length="353" mass="38955">MKINHAILHVLDFTSCVHVFAEEEMDPAGKMAKGFVAKHVGKALSSIDNKRGTFAPDSGFAEELQAYARGELGFVDLSAQIAAFVGEELGRADKAESTDVLVVDFEQEEERLAGELDESQAEAAYRGRARRSFAIMLLESKQAYMHEVKRGDSGLQQCEVARHHAILPNPSQKVASYALVDMRSLAVQFSDKPRKIAGEERWLIPDGLLQCSMQASSKETIQTVARIVEDVAEEYGANTATALSRAKAYVSENVSEFEEIVPEELGREVFGEGTPLLDRYEAAVAEEALPARIAVEREAAKRVARNHKIRTDTGIEITFPAEYGRNPDFIEFVSGPDGKISIELKNISHIENR</sequence>
<name>A0A9D0ZZN0_9ACTN</name>
<accession>A0A9D0ZZN0</accession>
<evidence type="ECO:0000313" key="2">
    <source>
        <dbReference type="Proteomes" id="UP000824261"/>
    </source>
</evidence>
<dbReference type="GO" id="GO:0009295">
    <property type="term" value="C:nucleoid"/>
    <property type="evidence" value="ECO:0007669"/>
    <property type="project" value="InterPro"/>
</dbReference>
<proteinExistence type="predicted"/>
<dbReference type="InterPro" id="IPR007358">
    <property type="entry name" value="Nucleoid_associated_NdpA"/>
</dbReference>
<dbReference type="EMBL" id="DVGB01000030">
    <property type="protein sequence ID" value="HIR01094.1"/>
    <property type="molecule type" value="Genomic_DNA"/>
</dbReference>
<organism evidence="1 2">
    <name type="scientific">Candidatus Aveggerthella stercoripullorum</name>
    <dbReference type="NCBI Taxonomy" id="2840688"/>
    <lineage>
        <taxon>Bacteria</taxon>
        <taxon>Bacillati</taxon>
        <taxon>Actinomycetota</taxon>
        <taxon>Coriobacteriia</taxon>
        <taxon>Eggerthellales</taxon>
        <taxon>Eggerthellaceae</taxon>
        <taxon>Eggerthellaceae incertae sedis</taxon>
        <taxon>Candidatus Aveggerthella</taxon>
    </lineage>
</organism>
<comment type="caution">
    <text evidence="1">The sequence shown here is derived from an EMBL/GenBank/DDBJ whole genome shotgun (WGS) entry which is preliminary data.</text>
</comment>
<dbReference type="AlphaFoldDB" id="A0A9D0ZZN0"/>
<reference evidence="1" key="2">
    <citation type="journal article" date="2021" name="PeerJ">
        <title>Extensive microbial diversity within the chicken gut microbiome revealed by metagenomics and culture.</title>
        <authorList>
            <person name="Gilroy R."/>
            <person name="Ravi A."/>
            <person name="Getino M."/>
            <person name="Pursley I."/>
            <person name="Horton D.L."/>
            <person name="Alikhan N.F."/>
            <person name="Baker D."/>
            <person name="Gharbi K."/>
            <person name="Hall N."/>
            <person name="Watson M."/>
            <person name="Adriaenssens E.M."/>
            <person name="Foster-Nyarko E."/>
            <person name="Jarju S."/>
            <person name="Secka A."/>
            <person name="Antonio M."/>
            <person name="Oren A."/>
            <person name="Chaudhuri R.R."/>
            <person name="La Ragione R."/>
            <person name="Hildebrand F."/>
            <person name="Pallen M.J."/>
        </authorList>
    </citation>
    <scope>NUCLEOTIDE SEQUENCE</scope>
    <source>
        <strain evidence="1">ChiGjej1B1-2707</strain>
    </source>
</reference>
<reference evidence="1" key="1">
    <citation type="submission" date="2020-10" db="EMBL/GenBank/DDBJ databases">
        <authorList>
            <person name="Gilroy R."/>
        </authorList>
    </citation>
    <scope>NUCLEOTIDE SEQUENCE</scope>
    <source>
        <strain evidence="1">ChiGjej1B1-2707</strain>
    </source>
</reference>